<dbReference type="Pfam" id="PF00174">
    <property type="entry name" value="Oxidored_molyb"/>
    <property type="match status" value="1"/>
</dbReference>
<protein>
    <submittedName>
        <fullName evidence="3">DMSO/TMAO reductase YedYZ molybdopterin-dependent catalytic subunit</fullName>
    </submittedName>
</protein>
<dbReference type="SUPFAM" id="SSF56524">
    <property type="entry name" value="Oxidoreductase molybdopterin-binding domain"/>
    <property type="match status" value="1"/>
</dbReference>
<sequence>MTDQPQPGRLLTDAEAQQEAARRSRRSFITLGLAGLAGLGGWGWLVTRPAEQGVPRPLRKVLEANGQLAGEYLSNAQLAPVFAKSRARMPRVNGHVGLKDELDLAAWRLRVQGYAPGATAPRRQEFTLADIRALPRTEMTTELKCIEGWSTVVTWAGARLADLLARYPLATDPNPAAGTGQPADQARYASLATPDGKYYVGLDLASALHPQTLLCYEMNGQPLTLDHGAPLRLVTPLKYGIKQLKRIGTLTFTDQRPADYWAERGYDWHSSL</sequence>
<evidence type="ECO:0000313" key="4">
    <source>
        <dbReference type="Proteomes" id="UP000228535"/>
    </source>
</evidence>
<dbReference type="Proteomes" id="UP000228535">
    <property type="component" value="Unassembled WGS sequence"/>
</dbReference>
<organism evidence="3 4">
    <name type="scientific">Hymenobacter chitinivorans DSM 11115</name>
    <dbReference type="NCBI Taxonomy" id="1121954"/>
    <lineage>
        <taxon>Bacteria</taxon>
        <taxon>Pseudomonadati</taxon>
        <taxon>Bacteroidota</taxon>
        <taxon>Cytophagia</taxon>
        <taxon>Cytophagales</taxon>
        <taxon>Hymenobacteraceae</taxon>
        <taxon>Hymenobacter</taxon>
    </lineage>
</organism>
<evidence type="ECO:0000313" key="3">
    <source>
        <dbReference type="EMBL" id="PJJ48104.1"/>
    </source>
</evidence>
<evidence type="ECO:0000259" key="2">
    <source>
        <dbReference type="Pfam" id="PF00174"/>
    </source>
</evidence>
<comment type="caution">
    <text evidence="3">The sequence shown here is derived from an EMBL/GenBank/DDBJ whole genome shotgun (WGS) entry which is preliminary data.</text>
</comment>
<dbReference type="InterPro" id="IPR000572">
    <property type="entry name" value="OxRdtase_Mopterin-bd_dom"/>
</dbReference>
<gene>
    <name evidence="3" type="ORF">CLV45_4797</name>
</gene>
<dbReference type="EMBL" id="PGFA01000005">
    <property type="protein sequence ID" value="PJJ48104.1"/>
    <property type="molecule type" value="Genomic_DNA"/>
</dbReference>
<keyword evidence="4" id="KW-1185">Reference proteome</keyword>
<proteinExistence type="predicted"/>
<dbReference type="InterPro" id="IPR006311">
    <property type="entry name" value="TAT_signal"/>
</dbReference>
<dbReference type="Gene3D" id="3.90.420.10">
    <property type="entry name" value="Oxidoreductase, molybdopterin-binding domain"/>
    <property type="match status" value="1"/>
</dbReference>
<dbReference type="InterPro" id="IPR036374">
    <property type="entry name" value="OxRdtase_Mopterin-bd_sf"/>
</dbReference>
<feature type="domain" description="Oxidoreductase molybdopterin-binding" evidence="2">
    <location>
        <begin position="101"/>
        <end position="261"/>
    </location>
</feature>
<dbReference type="PANTHER" id="PTHR43032">
    <property type="entry name" value="PROTEIN-METHIONINE-SULFOXIDE REDUCTASE"/>
    <property type="match status" value="1"/>
</dbReference>
<dbReference type="RefSeq" id="WP_100339011.1">
    <property type="nucleotide sequence ID" value="NZ_PGFA01000005.1"/>
</dbReference>
<reference evidence="3 4" key="1">
    <citation type="submission" date="2017-11" db="EMBL/GenBank/DDBJ databases">
        <title>Genomic Encyclopedia of Archaeal and Bacterial Type Strains, Phase II (KMG-II): From Individual Species to Whole Genera.</title>
        <authorList>
            <person name="Goeker M."/>
        </authorList>
    </citation>
    <scope>NUCLEOTIDE SEQUENCE [LARGE SCALE GENOMIC DNA]</scope>
    <source>
        <strain evidence="3 4">DSM 11115</strain>
    </source>
</reference>
<keyword evidence="1" id="KW-1133">Transmembrane helix</keyword>
<dbReference type="OrthoDB" id="9778777at2"/>
<feature type="transmembrane region" description="Helical" evidence="1">
    <location>
        <begin position="28"/>
        <end position="46"/>
    </location>
</feature>
<keyword evidence="1" id="KW-0812">Transmembrane</keyword>
<dbReference type="PROSITE" id="PS51318">
    <property type="entry name" value="TAT"/>
    <property type="match status" value="1"/>
</dbReference>
<keyword evidence="1" id="KW-0472">Membrane</keyword>
<evidence type="ECO:0000256" key="1">
    <source>
        <dbReference type="SAM" id="Phobius"/>
    </source>
</evidence>
<dbReference type="AlphaFoldDB" id="A0A2M9AQX7"/>
<accession>A0A2M9AQX7</accession>
<name>A0A2M9AQX7_9BACT</name>